<evidence type="ECO:0000256" key="15">
    <source>
        <dbReference type="SAM" id="Phobius"/>
    </source>
</evidence>
<feature type="transmembrane region" description="Helical" evidence="15">
    <location>
        <begin position="201"/>
        <end position="220"/>
    </location>
</feature>
<keyword evidence="7" id="KW-0732">Signal</keyword>
<comment type="similarity">
    <text evidence="2">Belongs to the BexD/CtrA/VexA family.</text>
</comment>
<evidence type="ECO:0000256" key="12">
    <source>
        <dbReference type="ARBA" id="ARBA00023139"/>
    </source>
</evidence>
<feature type="domain" description="Polysaccharide export protein N-terminal" evidence="16">
    <location>
        <begin position="18"/>
        <end position="106"/>
    </location>
</feature>
<keyword evidence="4" id="KW-1134">Transmembrane beta strand</keyword>
<keyword evidence="6 15" id="KW-0812">Transmembrane</keyword>
<reference evidence="19" key="1">
    <citation type="submission" date="2017-04" db="EMBL/GenBank/DDBJ databases">
        <authorList>
            <person name="Varghese N."/>
            <person name="Submissions S."/>
        </authorList>
    </citation>
    <scope>NUCLEOTIDE SEQUENCE [LARGE SCALE GENOMIC DNA]</scope>
    <source>
        <strain evidence="19">DSM 4125</strain>
    </source>
</reference>
<evidence type="ECO:0000256" key="10">
    <source>
        <dbReference type="ARBA" id="ARBA00023114"/>
    </source>
</evidence>
<evidence type="ECO:0000313" key="19">
    <source>
        <dbReference type="Proteomes" id="UP000193804"/>
    </source>
</evidence>
<keyword evidence="3" id="KW-0813">Transport</keyword>
<dbReference type="Pfam" id="PF02563">
    <property type="entry name" value="Poly_export"/>
    <property type="match status" value="1"/>
</dbReference>
<feature type="domain" description="SLBB" evidence="17">
    <location>
        <begin position="111"/>
        <end position="189"/>
    </location>
</feature>
<dbReference type="STRING" id="1028.SAMN05661096_00386"/>
<evidence type="ECO:0000256" key="13">
    <source>
        <dbReference type="ARBA" id="ARBA00023237"/>
    </source>
</evidence>
<dbReference type="InterPro" id="IPR003715">
    <property type="entry name" value="Poly_export_N"/>
</dbReference>
<dbReference type="Gene3D" id="3.30.1950.10">
    <property type="entry name" value="wza like domain"/>
    <property type="match status" value="1"/>
</dbReference>
<keyword evidence="11 15" id="KW-0472">Membrane</keyword>
<evidence type="ECO:0000256" key="8">
    <source>
        <dbReference type="ARBA" id="ARBA00023047"/>
    </source>
</evidence>
<evidence type="ECO:0000256" key="4">
    <source>
        <dbReference type="ARBA" id="ARBA00022452"/>
    </source>
</evidence>
<evidence type="ECO:0000256" key="1">
    <source>
        <dbReference type="ARBA" id="ARBA00004571"/>
    </source>
</evidence>
<dbReference type="GO" id="GO:0015159">
    <property type="term" value="F:polysaccharide transmembrane transporter activity"/>
    <property type="evidence" value="ECO:0007669"/>
    <property type="project" value="InterPro"/>
</dbReference>
<keyword evidence="19" id="KW-1185">Reference proteome</keyword>
<keyword evidence="12" id="KW-0564">Palmitate</keyword>
<name>A0A1X7I9A4_9BACT</name>
<evidence type="ECO:0000313" key="18">
    <source>
        <dbReference type="EMBL" id="SMG11259.1"/>
    </source>
</evidence>
<dbReference type="GO" id="GO:0009279">
    <property type="term" value="C:cell outer membrane"/>
    <property type="evidence" value="ECO:0007669"/>
    <property type="project" value="UniProtKB-SubCell"/>
</dbReference>
<evidence type="ECO:0000256" key="14">
    <source>
        <dbReference type="ARBA" id="ARBA00023288"/>
    </source>
</evidence>
<dbReference type="AlphaFoldDB" id="A0A1X7I9A4"/>
<evidence type="ECO:0000256" key="5">
    <source>
        <dbReference type="ARBA" id="ARBA00022597"/>
    </source>
</evidence>
<dbReference type="InterPro" id="IPR054765">
    <property type="entry name" value="SLBB_dom"/>
</dbReference>
<dbReference type="GO" id="GO:0006811">
    <property type="term" value="P:monoatomic ion transport"/>
    <property type="evidence" value="ECO:0007669"/>
    <property type="project" value="UniProtKB-KW"/>
</dbReference>
<evidence type="ECO:0000259" key="16">
    <source>
        <dbReference type="Pfam" id="PF02563"/>
    </source>
</evidence>
<keyword evidence="14" id="KW-0449">Lipoprotein</keyword>
<evidence type="ECO:0000256" key="3">
    <source>
        <dbReference type="ARBA" id="ARBA00022448"/>
    </source>
</evidence>
<keyword evidence="9" id="KW-0406">Ion transport</keyword>
<gene>
    <name evidence="18" type="ORF">SAMN05661096_00386</name>
</gene>
<dbReference type="PANTHER" id="PTHR33619:SF3">
    <property type="entry name" value="POLYSACCHARIDE EXPORT PROTEIN GFCE-RELATED"/>
    <property type="match status" value="1"/>
</dbReference>
<dbReference type="EMBL" id="FXAW01000001">
    <property type="protein sequence ID" value="SMG11259.1"/>
    <property type="molecule type" value="Genomic_DNA"/>
</dbReference>
<evidence type="ECO:0000256" key="7">
    <source>
        <dbReference type="ARBA" id="ARBA00022729"/>
    </source>
</evidence>
<dbReference type="GO" id="GO:0046930">
    <property type="term" value="C:pore complex"/>
    <property type="evidence" value="ECO:0007669"/>
    <property type="project" value="UniProtKB-KW"/>
</dbReference>
<dbReference type="Gene3D" id="3.10.560.10">
    <property type="entry name" value="Outer membrane lipoprotein wza domain like"/>
    <property type="match status" value="1"/>
</dbReference>
<organism evidence="18 19">
    <name type="scientific">Marivirga sericea</name>
    <dbReference type="NCBI Taxonomy" id="1028"/>
    <lineage>
        <taxon>Bacteria</taxon>
        <taxon>Pseudomonadati</taxon>
        <taxon>Bacteroidota</taxon>
        <taxon>Cytophagia</taxon>
        <taxon>Cytophagales</taxon>
        <taxon>Marivirgaceae</taxon>
        <taxon>Marivirga</taxon>
    </lineage>
</organism>
<dbReference type="InterPro" id="IPR049712">
    <property type="entry name" value="Poly_export"/>
</dbReference>
<accession>A0A1X7I9A4</accession>
<keyword evidence="10" id="KW-0626">Porin</keyword>
<keyword evidence="8" id="KW-0625">Polysaccharide transport</keyword>
<dbReference type="GO" id="GO:0015288">
    <property type="term" value="F:porin activity"/>
    <property type="evidence" value="ECO:0007669"/>
    <property type="project" value="UniProtKB-KW"/>
</dbReference>
<sequence length="221" mass="25046">MTGLPEEQRLDSAFLLSDDYQYRIRKDDKLTISLWGQDELSVGSTYGIYNSNEVYGKWLMVDYNGEVPLPKIGDYKVEGKTLIELKNELTVRYSEWIREPVVDVKVLNREITVLGEVKSPGTISIDKERNEFFEIIAKCNGFDSYANLKYVKVLRQKGQDVAVATLDLTDASRSPLTDTPLLPGDVVIIPSKKYKEFDRRVSVIIPFTSTMTAAAIFIGLF</sequence>
<keyword evidence="13" id="KW-0998">Cell outer membrane</keyword>
<dbReference type="PANTHER" id="PTHR33619">
    <property type="entry name" value="POLYSACCHARIDE EXPORT PROTEIN GFCE-RELATED"/>
    <property type="match status" value="1"/>
</dbReference>
<comment type="subcellular location">
    <subcellularLocation>
        <location evidence="1">Cell outer membrane</location>
        <topology evidence="1">Multi-pass membrane protein</topology>
    </subcellularLocation>
</comment>
<keyword evidence="5" id="KW-0762">Sugar transport</keyword>
<evidence type="ECO:0000256" key="11">
    <source>
        <dbReference type="ARBA" id="ARBA00023136"/>
    </source>
</evidence>
<evidence type="ECO:0000259" key="17">
    <source>
        <dbReference type="Pfam" id="PF22461"/>
    </source>
</evidence>
<dbReference type="Proteomes" id="UP000193804">
    <property type="component" value="Unassembled WGS sequence"/>
</dbReference>
<evidence type="ECO:0000256" key="2">
    <source>
        <dbReference type="ARBA" id="ARBA00009450"/>
    </source>
</evidence>
<evidence type="ECO:0000256" key="9">
    <source>
        <dbReference type="ARBA" id="ARBA00023065"/>
    </source>
</evidence>
<keyword evidence="15" id="KW-1133">Transmembrane helix</keyword>
<proteinExistence type="inferred from homology"/>
<protein>
    <submittedName>
        <fullName evidence="18">Polysaccharide export outer membrane protein</fullName>
    </submittedName>
</protein>
<evidence type="ECO:0000256" key="6">
    <source>
        <dbReference type="ARBA" id="ARBA00022692"/>
    </source>
</evidence>
<dbReference type="Pfam" id="PF22461">
    <property type="entry name" value="SLBB_2"/>
    <property type="match status" value="1"/>
</dbReference>